<dbReference type="AlphaFoldDB" id="A0A498JGG5"/>
<gene>
    <name evidence="1" type="ORF">DVH24_024314</name>
</gene>
<dbReference type="Proteomes" id="UP000290289">
    <property type="component" value="Chromosome 7"/>
</dbReference>
<comment type="caution">
    <text evidence="1">The sequence shown here is derived from an EMBL/GenBank/DDBJ whole genome shotgun (WGS) entry which is preliminary data.</text>
</comment>
<proteinExistence type="predicted"/>
<reference evidence="1 2" key="1">
    <citation type="submission" date="2018-10" db="EMBL/GenBank/DDBJ databases">
        <title>A high-quality apple genome assembly.</title>
        <authorList>
            <person name="Hu J."/>
        </authorList>
    </citation>
    <scope>NUCLEOTIDE SEQUENCE [LARGE SCALE GENOMIC DNA]</scope>
    <source>
        <strain evidence="2">cv. HFTH1</strain>
        <tissue evidence="1">Young leaf</tissue>
    </source>
</reference>
<evidence type="ECO:0000313" key="1">
    <source>
        <dbReference type="EMBL" id="RXH94630.1"/>
    </source>
</evidence>
<evidence type="ECO:0000313" key="2">
    <source>
        <dbReference type="Proteomes" id="UP000290289"/>
    </source>
</evidence>
<protein>
    <submittedName>
        <fullName evidence="1">Uncharacterized protein</fullName>
    </submittedName>
</protein>
<name>A0A498JGG5_MALDO</name>
<sequence length="99" mass="11900">MDLSGSWSSTKWSAYDEVEVKSAWELRMVQTALSSWMVKGSRRWWGVSKLWSLRRRVGIRGLDWMRFLEEHQVEFVVQSRMSKTYERRVREVGPNEEED</sequence>
<dbReference type="EMBL" id="RDQH01000333">
    <property type="protein sequence ID" value="RXH94630.1"/>
    <property type="molecule type" value="Genomic_DNA"/>
</dbReference>
<organism evidence="1 2">
    <name type="scientific">Malus domestica</name>
    <name type="common">Apple</name>
    <name type="synonym">Pyrus malus</name>
    <dbReference type="NCBI Taxonomy" id="3750"/>
    <lineage>
        <taxon>Eukaryota</taxon>
        <taxon>Viridiplantae</taxon>
        <taxon>Streptophyta</taxon>
        <taxon>Embryophyta</taxon>
        <taxon>Tracheophyta</taxon>
        <taxon>Spermatophyta</taxon>
        <taxon>Magnoliopsida</taxon>
        <taxon>eudicotyledons</taxon>
        <taxon>Gunneridae</taxon>
        <taxon>Pentapetalae</taxon>
        <taxon>rosids</taxon>
        <taxon>fabids</taxon>
        <taxon>Rosales</taxon>
        <taxon>Rosaceae</taxon>
        <taxon>Amygdaloideae</taxon>
        <taxon>Maleae</taxon>
        <taxon>Malus</taxon>
    </lineage>
</organism>
<keyword evidence="2" id="KW-1185">Reference proteome</keyword>
<accession>A0A498JGG5</accession>